<comment type="caution">
    <text evidence="1">The sequence shown here is derived from an EMBL/GenBank/DDBJ whole genome shotgun (WGS) entry which is preliminary data.</text>
</comment>
<dbReference type="Proteomes" id="UP000324222">
    <property type="component" value="Unassembled WGS sequence"/>
</dbReference>
<sequence>MHSLSRKSRLNITGAAAGYRMPHLPDESTDEAPSPHHAAHHHLSVLKRMMIPIKTVFAFLRPVITLQFLFPTLISSRACDLRSSSHHRASATSPAPAVHTARSCSALGWDASCQTRLESHKTVKRRTPSHVSRELQSQISIVTMKALRDLIR</sequence>
<keyword evidence="2" id="KW-1185">Reference proteome</keyword>
<gene>
    <name evidence="1" type="ORF">E2C01_037245</name>
</gene>
<reference evidence="1 2" key="1">
    <citation type="submission" date="2019-05" db="EMBL/GenBank/DDBJ databases">
        <title>Another draft genome of Portunus trituberculatus and its Hox gene families provides insights of decapod evolution.</title>
        <authorList>
            <person name="Jeong J.-H."/>
            <person name="Song I."/>
            <person name="Kim S."/>
            <person name="Choi T."/>
            <person name="Kim D."/>
            <person name="Ryu S."/>
            <person name="Kim W."/>
        </authorList>
    </citation>
    <scope>NUCLEOTIDE SEQUENCE [LARGE SCALE GENOMIC DNA]</scope>
    <source>
        <tissue evidence="1">Muscle</tissue>
    </source>
</reference>
<accession>A0A5B7FDN5</accession>
<evidence type="ECO:0000313" key="1">
    <source>
        <dbReference type="EMBL" id="MPC43595.1"/>
    </source>
</evidence>
<organism evidence="1 2">
    <name type="scientific">Portunus trituberculatus</name>
    <name type="common">Swimming crab</name>
    <name type="synonym">Neptunus trituberculatus</name>
    <dbReference type="NCBI Taxonomy" id="210409"/>
    <lineage>
        <taxon>Eukaryota</taxon>
        <taxon>Metazoa</taxon>
        <taxon>Ecdysozoa</taxon>
        <taxon>Arthropoda</taxon>
        <taxon>Crustacea</taxon>
        <taxon>Multicrustacea</taxon>
        <taxon>Malacostraca</taxon>
        <taxon>Eumalacostraca</taxon>
        <taxon>Eucarida</taxon>
        <taxon>Decapoda</taxon>
        <taxon>Pleocyemata</taxon>
        <taxon>Brachyura</taxon>
        <taxon>Eubrachyura</taxon>
        <taxon>Portunoidea</taxon>
        <taxon>Portunidae</taxon>
        <taxon>Portuninae</taxon>
        <taxon>Portunus</taxon>
    </lineage>
</organism>
<name>A0A5B7FDN5_PORTR</name>
<proteinExistence type="predicted"/>
<protein>
    <submittedName>
        <fullName evidence="1">Uncharacterized protein</fullName>
    </submittedName>
</protein>
<dbReference type="AlphaFoldDB" id="A0A5B7FDN5"/>
<dbReference type="EMBL" id="VSRR010005903">
    <property type="protein sequence ID" value="MPC43595.1"/>
    <property type="molecule type" value="Genomic_DNA"/>
</dbReference>
<evidence type="ECO:0000313" key="2">
    <source>
        <dbReference type="Proteomes" id="UP000324222"/>
    </source>
</evidence>